<dbReference type="EMBL" id="GBXM01003584">
    <property type="protein sequence ID" value="JAI04994.1"/>
    <property type="molecule type" value="Transcribed_RNA"/>
</dbReference>
<dbReference type="AlphaFoldDB" id="A0A0E9XTJ3"/>
<organism evidence="1">
    <name type="scientific">Anguilla anguilla</name>
    <name type="common">European freshwater eel</name>
    <name type="synonym">Muraena anguilla</name>
    <dbReference type="NCBI Taxonomy" id="7936"/>
    <lineage>
        <taxon>Eukaryota</taxon>
        <taxon>Metazoa</taxon>
        <taxon>Chordata</taxon>
        <taxon>Craniata</taxon>
        <taxon>Vertebrata</taxon>
        <taxon>Euteleostomi</taxon>
        <taxon>Actinopterygii</taxon>
        <taxon>Neopterygii</taxon>
        <taxon>Teleostei</taxon>
        <taxon>Anguilliformes</taxon>
        <taxon>Anguillidae</taxon>
        <taxon>Anguilla</taxon>
    </lineage>
</organism>
<evidence type="ECO:0000313" key="1">
    <source>
        <dbReference type="EMBL" id="JAI04994.1"/>
    </source>
</evidence>
<accession>A0A0E9XTJ3</accession>
<name>A0A0E9XTJ3_ANGAN</name>
<reference evidence="1" key="2">
    <citation type="journal article" date="2015" name="Fish Shellfish Immunol.">
        <title>Early steps in the European eel (Anguilla anguilla)-Vibrio vulnificus interaction in the gills: Role of the RtxA13 toxin.</title>
        <authorList>
            <person name="Callol A."/>
            <person name="Pajuelo D."/>
            <person name="Ebbesson L."/>
            <person name="Teles M."/>
            <person name="MacKenzie S."/>
            <person name="Amaro C."/>
        </authorList>
    </citation>
    <scope>NUCLEOTIDE SEQUENCE</scope>
</reference>
<protein>
    <submittedName>
        <fullName evidence="1">Uncharacterized protein</fullName>
    </submittedName>
</protein>
<reference evidence="1" key="1">
    <citation type="submission" date="2014-11" db="EMBL/GenBank/DDBJ databases">
        <authorList>
            <person name="Amaro Gonzalez C."/>
        </authorList>
    </citation>
    <scope>NUCLEOTIDE SEQUENCE</scope>
</reference>
<sequence length="51" mass="6229">MAVLTLPFYRIVIFFLTHNFSLNTQRRELRLVFQVNVVYDTEPVRDLYSHR</sequence>
<proteinExistence type="predicted"/>